<feature type="region of interest" description="Disordered" evidence="1">
    <location>
        <begin position="540"/>
        <end position="649"/>
    </location>
</feature>
<dbReference type="InterPro" id="IPR029064">
    <property type="entry name" value="Ribosomal_eL30-like_sf"/>
</dbReference>
<sequence>MSVNSDQTGVSTSGTASILSAEAAEFVPGRFTQGDKVKGNAGGRGRGLEEVPRYITTCYPFINPALAQRAKAGGDSAGAGSVGGSRAFVSSAAYGAGAIRHPTPHLGPFPQQVGYPPSPLHPWLSSLQPTFTPAMSMGPMTPGVHVPFDGGTPGGGRGLLPTPSKGDGLLPTPPYPPTMSGQTVLQAPVMMQYPAAPQVFVSPDGTVLPATAARGRGAQAGRGRGANVSRGTQKEAFILPPGGRSHTLIMKDNSVQTDFNKDIADLTLQEKASILFRRGQRRNKASQPITSTDSEEVDSDSGYSSPLHRRNLVSNGTHPVRISTLVEVAERGKSTMSSSGKGLTSSQINLTPLLGSNPGQQSGGAGGGVMSRAQKDSPAASPLVWGREVSSSSSPGLKDSNRSSPAVVAAAGTKDPSLGKSAAQRAGSKERSRTPVSFKDSPTTEESVKSKSPSGGGVMQKALNSGSSPGVPSKLAGPGSMRGGDSAVSPPDFPILKPAKRNEPPWSLTPNVQKGKKGENSGFMGMMADSVKSYASIVKSLSSPTAAHPSPSQPHVPLSQPVDVAADFSGSRAVASTKGDSSGKGTDNLGVGLVHSHVGGVSGSSQGAWGGGKRPAWGGAGRGKGGQEPGLSGGKGVQAQKQGSGEEIRQGWVAVTNPLGVGAQRAAGGEVIDYSKQQHCDTQANQIGAGTGEGGDPSLPPSHSPVKTAAQETRGAASPAPDKPRPRIDDSPAKGGNRTDSTHAASGDEKTDEEGKKKPRRRRHRRRRRKTKSTEREGGSDGMSGMERTISSSNISRTSDVTLHFEDEQEFPEIGAASGNEASSSMRSGVPLGSGSLDPDALGFRRVESSSSLSYSDILRSKPTLNDVRSRTQSAPGSCLSGEEGGDENFNSQPGQGSTGQTSLSKRARKRRKRRELANRAAEAELAEISLEQQMLRELGHKVTGRGSRPSSGSREEKSRSREEKSPARGLITDANIVKQSKGGGAPGGSGKRLHQPIALNIADMLDAFEKKKNLDQKMLTSPKAVRTLRDEKGASLSGNVLDANAPAKRGKEREAPKPKKPSPLKKVILKEREEKKRMRLIGDCDIYPEGLPDDTDGNQEAEDSDHNLIEEDTAGNPGGLEEESDLSQDGMSSRSVDTDQGVSPGADLSPISQTSPISMSPLTPGASPLNSPIAGYLSRDPVVLRIHSRRFREYCTQILDKDIDTCCTSLLHELVRFQDRMYHKDPTKAKGKRRVVLGLREVTKHLKLKKIKCVVISPNLEKIQSKGGLDEALNNILNMCQEQNVPFVFALGRRALGRACAKLVPVSVAGIFNYEGCEEKFNQLISLTHKGREAYSDMVQAVEHEIAENPPPSLSAGSSVPSLYAHMGHSRTPSGCSAISFTSSVLSEPISENYPHAEPETDSKGYEIVRDLEGKVVPPVSRAVAADYPSSAGFQDDIDDGNEADTEDINDFPRLKKRTGSGTGLKKAAEEVVKSVSHADKEETNSAPPVPAVNHVNALTAAVPTEEAERRDGSEDGDSVSESDSQRNLPPIDSIHTSAYDLSAEILSQHSSRNMDNVEALSTHSSRTLGDGSLTPNLETARDRDRPHTPESSGGKSGRGGSRHTKDRVQSWVESCLQEEEQNEGSGSDGGEEGTEGEGE</sequence>
<feature type="compositionally biased region" description="Polar residues" evidence="1">
    <location>
        <begin position="334"/>
        <end position="350"/>
    </location>
</feature>
<dbReference type="GO" id="GO:0035368">
    <property type="term" value="F:selenocysteine insertion sequence binding"/>
    <property type="evidence" value="ECO:0007669"/>
    <property type="project" value="InterPro"/>
</dbReference>
<evidence type="ECO:0000313" key="3">
    <source>
        <dbReference type="EMBL" id="KAK7095902.1"/>
    </source>
</evidence>
<dbReference type="EMBL" id="JBAMIC010000014">
    <property type="protein sequence ID" value="KAK7095902.1"/>
    <property type="molecule type" value="Genomic_DNA"/>
</dbReference>
<feature type="compositionally biased region" description="Basic and acidic residues" evidence="1">
    <location>
        <begin position="746"/>
        <end position="756"/>
    </location>
</feature>
<feature type="region of interest" description="Disordered" evidence="1">
    <location>
        <begin position="279"/>
        <end position="318"/>
    </location>
</feature>
<feature type="compositionally biased region" description="Polar residues" evidence="1">
    <location>
        <begin position="677"/>
        <end position="688"/>
    </location>
</feature>
<feature type="compositionally biased region" description="Basic and acidic residues" evidence="1">
    <location>
        <begin position="954"/>
        <end position="967"/>
    </location>
</feature>
<feature type="region of interest" description="Disordered" evidence="1">
    <location>
        <begin position="677"/>
        <end position="994"/>
    </location>
</feature>
<feature type="compositionally biased region" description="Low complexity" evidence="1">
    <location>
        <begin position="788"/>
        <end position="799"/>
    </location>
</feature>
<feature type="domain" description="Ribosomal protein eL8/eL30/eS12/Gadd45" evidence="2">
    <location>
        <begin position="1226"/>
        <end position="1317"/>
    </location>
</feature>
<dbReference type="PANTHER" id="PTHR13284">
    <property type="entry name" value="GH01354P"/>
    <property type="match status" value="1"/>
</dbReference>
<feature type="compositionally biased region" description="Gly residues" evidence="1">
    <location>
        <begin position="608"/>
        <end position="636"/>
    </location>
</feature>
<feature type="compositionally biased region" description="Basic and acidic residues" evidence="1">
    <location>
        <begin position="1468"/>
        <end position="1485"/>
    </location>
</feature>
<dbReference type="Gene3D" id="3.30.1330.30">
    <property type="match status" value="1"/>
</dbReference>
<dbReference type="Pfam" id="PF01248">
    <property type="entry name" value="Ribosomal_L7Ae"/>
    <property type="match status" value="1"/>
</dbReference>
<keyword evidence="4" id="KW-1185">Reference proteome</keyword>
<feature type="region of interest" description="Disordered" evidence="1">
    <location>
        <begin position="1013"/>
        <end position="1167"/>
    </location>
</feature>
<feature type="compositionally biased region" description="Polar residues" evidence="1">
    <location>
        <begin position="1552"/>
        <end position="1579"/>
    </location>
</feature>
<dbReference type="SUPFAM" id="SSF55315">
    <property type="entry name" value="L30e-like"/>
    <property type="match status" value="1"/>
</dbReference>
<feature type="region of interest" description="Disordered" evidence="1">
    <location>
        <begin position="331"/>
        <end position="524"/>
    </location>
</feature>
<dbReference type="Proteomes" id="UP001374579">
    <property type="component" value="Unassembled WGS sequence"/>
</dbReference>
<feature type="compositionally biased region" description="Basic and acidic residues" evidence="1">
    <location>
        <begin position="722"/>
        <end position="732"/>
    </location>
</feature>
<dbReference type="GO" id="GO:0005739">
    <property type="term" value="C:mitochondrion"/>
    <property type="evidence" value="ECO:0007669"/>
    <property type="project" value="TreeGrafter"/>
</dbReference>
<name>A0AAN9AZ54_9CAEN</name>
<feature type="compositionally biased region" description="Basic residues" evidence="1">
    <location>
        <begin position="757"/>
        <end position="771"/>
    </location>
</feature>
<gene>
    <name evidence="3" type="ORF">V1264_005257</name>
</gene>
<evidence type="ECO:0000313" key="4">
    <source>
        <dbReference type="Proteomes" id="UP001374579"/>
    </source>
</evidence>
<dbReference type="InterPro" id="IPR040051">
    <property type="entry name" value="SECISBP2"/>
</dbReference>
<dbReference type="GO" id="GO:0043021">
    <property type="term" value="F:ribonucleoprotein complex binding"/>
    <property type="evidence" value="ECO:0007669"/>
    <property type="project" value="TreeGrafter"/>
</dbReference>
<dbReference type="GO" id="GO:0001514">
    <property type="term" value="P:selenocysteine incorporation"/>
    <property type="evidence" value="ECO:0007669"/>
    <property type="project" value="UniProtKB-ARBA"/>
</dbReference>
<dbReference type="FunFam" id="3.30.1330.30:FF:000004">
    <property type="entry name" value="selenocysteine insertion sequence-binding protein 2"/>
    <property type="match status" value="1"/>
</dbReference>
<organism evidence="3 4">
    <name type="scientific">Littorina saxatilis</name>
    <dbReference type="NCBI Taxonomy" id="31220"/>
    <lineage>
        <taxon>Eukaryota</taxon>
        <taxon>Metazoa</taxon>
        <taxon>Spiralia</taxon>
        <taxon>Lophotrochozoa</taxon>
        <taxon>Mollusca</taxon>
        <taxon>Gastropoda</taxon>
        <taxon>Caenogastropoda</taxon>
        <taxon>Littorinimorpha</taxon>
        <taxon>Littorinoidea</taxon>
        <taxon>Littorinidae</taxon>
        <taxon>Littorina</taxon>
    </lineage>
</organism>
<evidence type="ECO:0000259" key="2">
    <source>
        <dbReference type="Pfam" id="PF01248"/>
    </source>
</evidence>
<accession>A0AAN9AZ54</accession>
<feature type="compositionally biased region" description="Gly residues" evidence="1">
    <location>
        <begin position="982"/>
        <end position="991"/>
    </location>
</feature>
<feature type="compositionally biased region" description="Polar residues" evidence="1">
    <location>
        <begin position="1151"/>
        <end position="1162"/>
    </location>
</feature>
<dbReference type="InterPro" id="IPR004038">
    <property type="entry name" value="Ribosomal_eL8/eL30/eS12/Gad45"/>
</dbReference>
<comment type="caution">
    <text evidence="3">The sequence shown here is derived from an EMBL/GenBank/DDBJ whole genome shotgun (WGS) entry which is preliminary data.</text>
</comment>
<dbReference type="PANTHER" id="PTHR13284:SF4">
    <property type="entry name" value="C2H2-TYPE DOMAIN-CONTAINING PROTEIN"/>
    <property type="match status" value="1"/>
</dbReference>
<feature type="compositionally biased region" description="Basic and acidic residues" evidence="1">
    <location>
        <begin position="1069"/>
        <end position="1083"/>
    </location>
</feature>
<feature type="compositionally biased region" description="Polar residues" evidence="1">
    <location>
        <begin position="889"/>
        <end position="905"/>
    </location>
</feature>
<dbReference type="GO" id="GO:0003730">
    <property type="term" value="F:mRNA 3'-UTR binding"/>
    <property type="evidence" value="ECO:0007669"/>
    <property type="project" value="TreeGrafter"/>
</dbReference>
<feature type="compositionally biased region" description="Polar residues" evidence="1">
    <location>
        <begin position="1128"/>
        <end position="1142"/>
    </location>
</feature>
<feature type="compositionally biased region" description="Acidic residues" evidence="1">
    <location>
        <begin position="1437"/>
        <end position="1451"/>
    </location>
</feature>
<feature type="compositionally biased region" description="Low complexity" evidence="1">
    <location>
        <begin position="590"/>
        <end position="607"/>
    </location>
</feature>
<proteinExistence type="predicted"/>
<feature type="region of interest" description="Disordered" evidence="1">
    <location>
        <begin position="1552"/>
        <end position="1641"/>
    </location>
</feature>
<dbReference type="GO" id="GO:1990904">
    <property type="term" value="C:ribonucleoprotein complex"/>
    <property type="evidence" value="ECO:0007669"/>
    <property type="project" value="TreeGrafter"/>
</dbReference>
<reference evidence="3 4" key="1">
    <citation type="submission" date="2024-02" db="EMBL/GenBank/DDBJ databases">
        <title>Chromosome-scale genome assembly of the rough periwinkle Littorina saxatilis.</title>
        <authorList>
            <person name="De Jode A."/>
            <person name="Faria R."/>
            <person name="Formenti G."/>
            <person name="Sims Y."/>
            <person name="Smith T.P."/>
            <person name="Tracey A."/>
            <person name="Wood J.M.D."/>
            <person name="Zagrodzka Z.B."/>
            <person name="Johannesson K."/>
            <person name="Butlin R.K."/>
            <person name="Leder E.H."/>
        </authorList>
    </citation>
    <scope>NUCLEOTIDE SEQUENCE [LARGE SCALE GENOMIC DNA]</scope>
    <source>
        <strain evidence="3">Snail1</strain>
        <tissue evidence="3">Muscle</tissue>
    </source>
</reference>
<protein>
    <recommendedName>
        <fullName evidence="2">Ribosomal protein eL8/eL30/eS12/Gadd45 domain-containing protein</fullName>
    </recommendedName>
</protein>
<feature type="compositionally biased region" description="Basic and acidic residues" evidence="1">
    <location>
        <begin position="1581"/>
        <end position="1590"/>
    </location>
</feature>
<feature type="compositionally biased region" description="Acidic residues" evidence="1">
    <location>
        <begin position="1092"/>
        <end position="1104"/>
    </location>
</feature>
<feature type="compositionally biased region" description="Acidic residues" evidence="1">
    <location>
        <begin position="1631"/>
        <end position="1641"/>
    </location>
</feature>
<feature type="region of interest" description="Disordered" evidence="1">
    <location>
        <begin position="1428"/>
        <end position="1537"/>
    </location>
</feature>
<feature type="compositionally biased region" description="Basic residues" evidence="1">
    <location>
        <begin position="906"/>
        <end position="915"/>
    </location>
</feature>
<evidence type="ECO:0000256" key="1">
    <source>
        <dbReference type="SAM" id="MobiDB-lite"/>
    </source>
</evidence>